<evidence type="ECO:0000313" key="13">
    <source>
        <dbReference type="EMBL" id="PJB99686.1"/>
    </source>
</evidence>
<dbReference type="Gene3D" id="3.40.50.1000">
    <property type="entry name" value="HAD superfamily/HAD-like"/>
    <property type="match status" value="1"/>
</dbReference>
<evidence type="ECO:0000256" key="4">
    <source>
        <dbReference type="ARBA" id="ARBA00022692"/>
    </source>
</evidence>
<feature type="transmembrane region" description="Helical" evidence="11">
    <location>
        <begin position="814"/>
        <end position="839"/>
    </location>
</feature>
<sequence length="977" mass="109592">MLPSQPAFAQKIFVSELIRYKIMEKTEEKIEKMAWQAMKEEDVLKELKSSKNGLTNEEAKKRLAEYGPNELKKVKKRGLLKMFFDEFKDVFVLLLIVATIFSAFIGYYESRREPGKSFLETYTDSITILIIIFLVAISGFVQEYRAERALEALKKLAAPKARVFREEKELFILAKEVVPGDILLLEAGDKIPADARLLEIVDLKLDEAILTGESNPVTKELTVLKEETPLSERKNMIFSATHIAYGRGKAIVTATGMETEFGKIARMVQETEEEETPLQKKLDKFAKKIARIVIVLGVIIFFLEIFSEGLKIKAFLDSFMTAVALAISVVPEGLPAIVTIGLALGAREFAKRNAIIRRLSSAESLGSTTVICSDKTGTLTKGEMTVRKIYLNGKIIEVSGVGYTPEGKFIFDGKEINPKEEGNLALLLKIGLICSNARLQKNENYYIVGDPTEGALICAAAKASFWQENLEKEYPRKYEVPFTSERKRMSVVNLTPQKEIFVFSKGAPEIILERCNRFLRDGAEIKLNEKEREKILKVNENLASQALRVLAMAYKKLPAGIEKFENKELENDLVFVGLEGMIDPAREEAILADKKCRQAGIKTIMITGDHKLTAIAIAKEIGIFKEGDLVLTGQELDKMSDEDFEKIVEKVTVYARMSPEHKLKIIKAWKKKGEIVAMTGDGVNDAPAVKKADVGISMGQTGTDVTREASDIVLADDNFATIVNAVEQGRIIYNNIRKYARFLMACNFDEVLVIGLFAILAGIFGEKLFPLPLIPAMLLWINLVTDGAPAVALATDPSDEDVMKRPPRNPKEGILSGMIFFIIVSFLLQSIGTLLVFSLEYYLFPGTKMSEVPVHWLSLPLNDPQREEFRLLALNEARTVVFVQAAMFELFVVWNCRSEKHSVWKMGKRALKNKFFVIAEVISVFATMGICYLPVTQKMFHIIPLGPADLAYVLFVASWGFFVLPELFMGKKFLKWQ</sequence>
<evidence type="ECO:0000256" key="11">
    <source>
        <dbReference type="SAM" id="Phobius"/>
    </source>
</evidence>
<evidence type="ECO:0000256" key="1">
    <source>
        <dbReference type="ARBA" id="ARBA00004651"/>
    </source>
</evidence>
<dbReference type="Proteomes" id="UP000228875">
    <property type="component" value="Unassembled WGS sequence"/>
</dbReference>
<dbReference type="GO" id="GO:0006883">
    <property type="term" value="P:intracellular sodium ion homeostasis"/>
    <property type="evidence" value="ECO:0007669"/>
    <property type="project" value="TreeGrafter"/>
</dbReference>
<feature type="transmembrane region" description="Helical" evidence="11">
    <location>
        <begin position="915"/>
        <end position="935"/>
    </location>
</feature>
<comment type="caution">
    <text evidence="13">The sequence shown here is derived from an EMBL/GenBank/DDBJ whole genome shotgun (WGS) entry which is preliminary data.</text>
</comment>
<dbReference type="GO" id="GO:1902600">
    <property type="term" value="P:proton transmembrane transport"/>
    <property type="evidence" value="ECO:0007669"/>
    <property type="project" value="TreeGrafter"/>
</dbReference>
<protein>
    <submittedName>
        <fullName evidence="13">ATPase</fullName>
    </submittedName>
</protein>
<dbReference type="InterPro" id="IPR008250">
    <property type="entry name" value="ATPase_P-typ_transduc_dom_A_sf"/>
</dbReference>
<dbReference type="SUPFAM" id="SSF56784">
    <property type="entry name" value="HAD-like"/>
    <property type="match status" value="1"/>
</dbReference>
<evidence type="ECO:0000256" key="2">
    <source>
        <dbReference type="ARBA" id="ARBA00005675"/>
    </source>
</evidence>
<evidence type="ECO:0000256" key="6">
    <source>
        <dbReference type="ARBA" id="ARBA00022741"/>
    </source>
</evidence>
<evidence type="ECO:0000259" key="12">
    <source>
        <dbReference type="SMART" id="SM00831"/>
    </source>
</evidence>
<dbReference type="Pfam" id="PF00690">
    <property type="entry name" value="Cation_ATPase_N"/>
    <property type="match status" value="1"/>
</dbReference>
<dbReference type="GO" id="GO:0005524">
    <property type="term" value="F:ATP binding"/>
    <property type="evidence" value="ECO:0007669"/>
    <property type="project" value="UniProtKB-KW"/>
</dbReference>
<feature type="transmembrane region" description="Helical" evidence="11">
    <location>
        <begin position="319"/>
        <end position="344"/>
    </location>
</feature>
<dbReference type="PANTHER" id="PTHR43294">
    <property type="entry name" value="SODIUM/POTASSIUM-TRANSPORTING ATPASE SUBUNIT ALPHA"/>
    <property type="match status" value="1"/>
</dbReference>
<proteinExistence type="inferred from homology"/>
<dbReference type="InterPro" id="IPR004014">
    <property type="entry name" value="ATPase_P-typ_cation-transptr_N"/>
</dbReference>
<evidence type="ECO:0000256" key="8">
    <source>
        <dbReference type="ARBA" id="ARBA00022967"/>
    </source>
</evidence>
<dbReference type="InterPro" id="IPR059000">
    <property type="entry name" value="ATPase_P-type_domA"/>
</dbReference>
<evidence type="ECO:0000256" key="5">
    <source>
        <dbReference type="ARBA" id="ARBA00022723"/>
    </source>
</evidence>
<dbReference type="GO" id="GO:0005391">
    <property type="term" value="F:P-type sodium:potassium-exchanging transporter activity"/>
    <property type="evidence" value="ECO:0007669"/>
    <property type="project" value="TreeGrafter"/>
</dbReference>
<dbReference type="Pfam" id="PF13246">
    <property type="entry name" value="Cation_ATPase"/>
    <property type="match status" value="1"/>
</dbReference>
<keyword evidence="5" id="KW-0479">Metal-binding</keyword>
<dbReference type="SFLD" id="SFLDF00027">
    <property type="entry name" value="p-type_atpase"/>
    <property type="match status" value="1"/>
</dbReference>
<keyword evidence="10 11" id="KW-0472">Membrane</keyword>
<dbReference type="SUPFAM" id="SSF81665">
    <property type="entry name" value="Calcium ATPase, transmembrane domain M"/>
    <property type="match status" value="1"/>
</dbReference>
<reference evidence="14" key="1">
    <citation type="submission" date="2017-09" db="EMBL/GenBank/DDBJ databases">
        <title>Depth-based differentiation of microbial function through sediment-hosted aquifers and enrichment of novel symbionts in the deep terrestrial subsurface.</title>
        <authorList>
            <person name="Probst A.J."/>
            <person name="Ladd B."/>
            <person name="Jarett J.K."/>
            <person name="Geller-Mcgrath D.E."/>
            <person name="Sieber C.M.K."/>
            <person name="Emerson J.B."/>
            <person name="Anantharaman K."/>
            <person name="Thomas B.C."/>
            <person name="Malmstrom R."/>
            <person name="Stieglmeier M."/>
            <person name="Klingl A."/>
            <person name="Woyke T."/>
            <person name="Ryan C.M."/>
            <person name="Banfield J.F."/>
        </authorList>
    </citation>
    <scope>NUCLEOTIDE SEQUENCE [LARGE SCALE GENOMIC DNA]</scope>
</reference>
<keyword evidence="7" id="KW-0067">ATP-binding</keyword>
<dbReference type="SUPFAM" id="SSF81660">
    <property type="entry name" value="Metal cation-transporting ATPase, ATP-binding domain N"/>
    <property type="match status" value="1"/>
</dbReference>
<keyword evidence="8" id="KW-1278">Translocase</keyword>
<dbReference type="GO" id="GO:0046872">
    <property type="term" value="F:metal ion binding"/>
    <property type="evidence" value="ECO:0007669"/>
    <property type="project" value="UniProtKB-KW"/>
</dbReference>
<dbReference type="Pfam" id="PF00122">
    <property type="entry name" value="E1-E2_ATPase"/>
    <property type="match status" value="1"/>
</dbReference>
<keyword evidence="3" id="KW-1003">Cell membrane</keyword>
<feature type="transmembrane region" description="Helical" evidence="11">
    <location>
        <begin position="289"/>
        <end position="307"/>
    </location>
</feature>
<feature type="transmembrane region" description="Helical" evidence="11">
    <location>
        <begin position="90"/>
        <end position="108"/>
    </location>
</feature>
<dbReference type="SFLD" id="SFLDS00003">
    <property type="entry name" value="Haloacid_Dehalogenase"/>
    <property type="match status" value="1"/>
</dbReference>
<dbReference type="InterPro" id="IPR001757">
    <property type="entry name" value="P_typ_ATPase"/>
</dbReference>
<dbReference type="PRINTS" id="PR00120">
    <property type="entry name" value="HATPASE"/>
</dbReference>
<comment type="subcellular location">
    <subcellularLocation>
        <location evidence="1">Cell membrane</location>
        <topology evidence="1">Multi-pass membrane protein</topology>
    </subcellularLocation>
</comment>
<keyword evidence="9 11" id="KW-1133">Transmembrane helix</keyword>
<organism evidence="13 14">
    <name type="scientific">Candidatus Nealsonbacteria bacterium CG_4_9_14_0_8_um_filter_35_12</name>
    <dbReference type="NCBI Taxonomy" id="1974692"/>
    <lineage>
        <taxon>Bacteria</taxon>
        <taxon>Candidatus Nealsoniibacteriota</taxon>
    </lineage>
</organism>
<dbReference type="InterPro" id="IPR023298">
    <property type="entry name" value="ATPase_P-typ_TM_dom_sf"/>
</dbReference>
<dbReference type="GO" id="GO:0005886">
    <property type="term" value="C:plasma membrane"/>
    <property type="evidence" value="ECO:0007669"/>
    <property type="project" value="UniProtKB-SubCell"/>
</dbReference>
<comment type="similarity">
    <text evidence="2">Belongs to the cation transport ATPase (P-type) (TC 3.A.3) family. Type IIA subfamily.</text>
</comment>
<name>A0A2M8DNF9_9BACT</name>
<dbReference type="SFLD" id="SFLDG00002">
    <property type="entry name" value="C1.7:_P-type_atpase_like"/>
    <property type="match status" value="1"/>
</dbReference>
<dbReference type="GO" id="GO:1990573">
    <property type="term" value="P:potassium ion import across plasma membrane"/>
    <property type="evidence" value="ECO:0007669"/>
    <property type="project" value="TreeGrafter"/>
</dbReference>
<dbReference type="GO" id="GO:0016887">
    <property type="term" value="F:ATP hydrolysis activity"/>
    <property type="evidence" value="ECO:0007669"/>
    <property type="project" value="InterPro"/>
</dbReference>
<dbReference type="InterPro" id="IPR018303">
    <property type="entry name" value="ATPase_P-typ_P_site"/>
</dbReference>
<dbReference type="GO" id="GO:0036376">
    <property type="term" value="P:sodium ion export across plasma membrane"/>
    <property type="evidence" value="ECO:0007669"/>
    <property type="project" value="TreeGrafter"/>
</dbReference>
<evidence type="ECO:0000256" key="7">
    <source>
        <dbReference type="ARBA" id="ARBA00022840"/>
    </source>
</evidence>
<dbReference type="AlphaFoldDB" id="A0A2M8DNF9"/>
<evidence type="ECO:0000256" key="10">
    <source>
        <dbReference type="ARBA" id="ARBA00023136"/>
    </source>
</evidence>
<evidence type="ECO:0000256" key="9">
    <source>
        <dbReference type="ARBA" id="ARBA00022989"/>
    </source>
</evidence>
<evidence type="ECO:0000313" key="14">
    <source>
        <dbReference type="Proteomes" id="UP000228875"/>
    </source>
</evidence>
<dbReference type="InterPro" id="IPR023214">
    <property type="entry name" value="HAD_sf"/>
</dbReference>
<feature type="transmembrane region" description="Helical" evidence="11">
    <location>
        <begin position="128"/>
        <end position="146"/>
    </location>
</feature>
<keyword evidence="4 11" id="KW-0812">Transmembrane</keyword>
<dbReference type="InterPro" id="IPR044492">
    <property type="entry name" value="P_typ_ATPase_HD_dom"/>
</dbReference>
<dbReference type="SUPFAM" id="SSF81653">
    <property type="entry name" value="Calcium ATPase, transduction domain A"/>
    <property type="match status" value="1"/>
</dbReference>
<dbReference type="GO" id="GO:0030007">
    <property type="term" value="P:intracellular potassium ion homeostasis"/>
    <property type="evidence" value="ECO:0007669"/>
    <property type="project" value="TreeGrafter"/>
</dbReference>
<dbReference type="Gene3D" id="2.70.150.10">
    <property type="entry name" value="Calcium-transporting ATPase, cytoplasmic transduction domain A"/>
    <property type="match status" value="1"/>
</dbReference>
<dbReference type="Gene3D" id="1.20.1110.10">
    <property type="entry name" value="Calcium-transporting ATPase, transmembrane domain"/>
    <property type="match status" value="1"/>
</dbReference>
<dbReference type="SMART" id="SM00831">
    <property type="entry name" value="Cation_ATPase_N"/>
    <property type="match status" value="1"/>
</dbReference>
<feature type="domain" description="Cation-transporting P-type ATPase N-terminal" evidence="12">
    <location>
        <begin position="34"/>
        <end position="107"/>
    </location>
</feature>
<dbReference type="PANTHER" id="PTHR43294:SF21">
    <property type="entry name" value="CATION TRANSPORTING ATPASE"/>
    <property type="match status" value="1"/>
</dbReference>
<dbReference type="FunFam" id="3.40.50.1000:FF:000028">
    <property type="entry name" value="Calcium-transporting P-type ATPase, putative"/>
    <property type="match status" value="1"/>
</dbReference>
<dbReference type="NCBIfam" id="TIGR01494">
    <property type="entry name" value="ATPase_P-type"/>
    <property type="match status" value="2"/>
</dbReference>
<dbReference type="PROSITE" id="PS00154">
    <property type="entry name" value="ATPASE_E1_E2"/>
    <property type="match status" value="1"/>
</dbReference>
<dbReference type="Pfam" id="PF00689">
    <property type="entry name" value="Cation_ATPase_C"/>
    <property type="match status" value="1"/>
</dbReference>
<accession>A0A2M8DNF9</accession>
<dbReference type="FunFam" id="2.70.150.10:FF:000016">
    <property type="entry name" value="Calcium-transporting P-type ATPase putative"/>
    <property type="match status" value="1"/>
</dbReference>
<dbReference type="Gene3D" id="3.40.1110.10">
    <property type="entry name" value="Calcium-transporting ATPase, cytoplasmic domain N"/>
    <property type="match status" value="1"/>
</dbReference>
<dbReference type="InterPro" id="IPR036412">
    <property type="entry name" value="HAD-like_sf"/>
</dbReference>
<gene>
    <name evidence="13" type="ORF">CO077_00400</name>
</gene>
<feature type="transmembrane region" description="Helical" evidence="11">
    <location>
        <begin position="950"/>
        <end position="969"/>
    </location>
</feature>
<evidence type="ECO:0000256" key="3">
    <source>
        <dbReference type="ARBA" id="ARBA00022475"/>
    </source>
</evidence>
<dbReference type="InterPro" id="IPR006068">
    <property type="entry name" value="ATPase_P-typ_cation-transptr_C"/>
</dbReference>
<keyword evidence="6" id="KW-0547">Nucleotide-binding</keyword>
<dbReference type="PRINTS" id="PR00119">
    <property type="entry name" value="CATATPASE"/>
</dbReference>
<dbReference type="EMBL" id="PFTB01000010">
    <property type="protein sequence ID" value="PJB99686.1"/>
    <property type="molecule type" value="Genomic_DNA"/>
</dbReference>
<dbReference type="InterPro" id="IPR050510">
    <property type="entry name" value="Cation_transp_ATPase_P-type"/>
</dbReference>
<dbReference type="InterPro" id="IPR023299">
    <property type="entry name" value="ATPase_P-typ_cyto_dom_N"/>
</dbReference>
<feature type="transmembrane region" description="Helical" evidence="11">
    <location>
        <begin position="742"/>
        <end position="765"/>
    </location>
</feature>